<feature type="compositionally biased region" description="Low complexity" evidence="2">
    <location>
        <begin position="573"/>
        <end position="583"/>
    </location>
</feature>
<feature type="compositionally biased region" description="Polar residues" evidence="2">
    <location>
        <begin position="948"/>
        <end position="1025"/>
    </location>
</feature>
<dbReference type="Gene3D" id="1.20.1260.60">
    <property type="entry name" value="Vacuolar protein sorting-associated protein Ist1"/>
    <property type="match status" value="1"/>
</dbReference>
<dbReference type="GO" id="GO:0015031">
    <property type="term" value="P:protein transport"/>
    <property type="evidence" value="ECO:0007669"/>
    <property type="project" value="InterPro"/>
</dbReference>
<feature type="compositionally biased region" description="Polar residues" evidence="2">
    <location>
        <begin position="1065"/>
        <end position="1101"/>
    </location>
</feature>
<comment type="caution">
    <text evidence="3">The sequence shown here is derived from an EMBL/GenBank/DDBJ whole genome shotgun (WGS) entry which is preliminary data.</text>
</comment>
<evidence type="ECO:0000313" key="3">
    <source>
        <dbReference type="EMBL" id="GKV11888.1"/>
    </source>
</evidence>
<feature type="compositionally biased region" description="Basic and acidic residues" evidence="2">
    <location>
        <begin position="1103"/>
        <end position="1117"/>
    </location>
</feature>
<name>A0AAV5JB96_9ROSI</name>
<reference evidence="3 4" key="1">
    <citation type="journal article" date="2021" name="Commun. Biol.">
        <title>The genome of Shorea leprosula (Dipterocarpaceae) highlights the ecological relevance of drought in aseasonal tropical rainforests.</title>
        <authorList>
            <person name="Ng K.K.S."/>
            <person name="Kobayashi M.J."/>
            <person name="Fawcett J.A."/>
            <person name="Hatakeyama M."/>
            <person name="Paape T."/>
            <person name="Ng C.H."/>
            <person name="Ang C.C."/>
            <person name="Tnah L.H."/>
            <person name="Lee C.T."/>
            <person name="Nishiyama T."/>
            <person name="Sese J."/>
            <person name="O'Brien M.J."/>
            <person name="Copetti D."/>
            <person name="Mohd Noor M.I."/>
            <person name="Ong R.C."/>
            <person name="Putra M."/>
            <person name="Sireger I.Z."/>
            <person name="Indrioko S."/>
            <person name="Kosugi Y."/>
            <person name="Izuno A."/>
            <person name="Isagi Y."/>
            <person name="Lee S.L."/>
            <person name="Shimizu K.K."/>
        </authorList>
    </citation>
    <scope>NUCLEOTIDE SEQUENCE [LARGE SCALE GENOMIC DNA]</scope>
    <source>
        <strain evidence="3">214</strain>
    </source>
</reference>
<feature type="compositionally biased region" description="Polar residues" evidence="2">
    <location>
        <begin position="812"/>
        <end position="835"/>
    </location>
</feature>
<feature type="compositionally biased region" description="Basic and acidic residues" evidence="2">
    <location>
        <begin position="348"/>
        <end position="362"/>
    </location>
</feature>
<feature type="region of interest" description="Disordered" evidence="2">
    <location>
        <begin position="775"/>
        <end position="1118"/>
    </location>
</feature>
<feature type="compositionally biased region" description="Low complexity" evidence="2">
    <location>
        <begin position="654"/>
        <end position="665"/>
    </location>
</feature>
<evidence type="ECO:0008006" key="5">
    <source>
        <dbReference type="Google" id="ProtNLM"/>
    </source>
</evidence>
<feature type="compositionally biased region" description="Basic and acidic residues" evidence="2">
    <location>
        <begin position="852"/>
        <end position="862"/>
    </location>
</feature>
<protein>
    <recommendedName>
        <fullName evidence="5">IST1-like protein</fullName>
    </recommendedName>
</protein>
<evidence type="ECO:0000256" key="1">
    <source>
        <dbReference type="ARBA" id="ARBA00005536"/>
    </source>
</evidence>
<dbReference type="InterPro" id="IPR005061">
    <property type="entry name" value="Ist1"/>
</dbReference>
<dbReference type="Proteomes" id="UP001054252">
    <property type="component" value="Unassembled WGS sequence"/>
</dbReference>
<feature type="compositionally biased region" description="Basic and acidic residues" evidence="2">
    <location>
        <begin position="550"/>
        <end position="568"/>
    </location>
</feature>
<comment type="similarity">
    <text evidence="1">Belongs to the IST1 family.</text>
</comment>
<feature type="region of interest" description="Disordered" evidence="2">
    <location>
        <begin position="703"/>
        <end position="762"/>
    </location>
</feature>
<feature type="region of interest" description="Disordered" evidence="2">
    <location>
        <begin position="550"/>
        <end position="687"/>
    </location>
</feature>
<feature type="compositionally biased region" description="Polar residues" evidence="2">
    <location>
        <begin position="423"/>
        <end position="441"/>
    </location>
</feature>
<feature type="compositionally biased region" description="Basic and acidic residues" evidence="2">
    <location>
        <begin position="747"/>
        <end position="762"/>
    </location>
</feature>
<proteinExistence type="inferred from homology"/>
<feature type="compositionally biased region" description="Polar residues" evidence="2">
    <location>
        <begin position="249"/>
        <end position="274"/>
    </location>
</feature>
<feature type="compositionally biased region" description="Polar residues" evidence="2">
    <location>
        <begin position="366"/>
        <end position="398"/>
    </location>
</feature>
<dbReference type="PANTHER" id="PTHR12161">
    <property type="entry name" value="IST1 FAMILY MEMBER"/>
    <property type="match status" value="1"/>
</dbReference>
<keyword evidence="4" id="KW-1185">Reference proteome</keyword>
<dbReference type="PANTHER" id="PTHR12161:SF13">
    <property type="entry name" value="REGULATOR OF VPS4 ACTIVITY IN THE MVB PATHWAY PROTEIN"/>
    <property type="match status" value="1"/>
</dbReference>
<feature type="compositionally biased region" description="Polar residues" evidence="2">
    <location>
        <begin position="666"/>
        <end position="687"/>
    </location>
</feature>
<gene>
    <name evidence="3" type="ORF">SLEP1_g23106</name>
</gene>
<dbReference type="InterPro" id="IPR042277">
    <property type="entry name" value="IST1-like"/>
</dbReference>
<feature type="region of interest" description="Disordered" evidence="2">
    <location>
        <begin position="239"/>
        <end position="279"/>
    </location>
</feature>
<sequence length="1133" mass="124735">MLHKSFKPAKCKTALKLATSRIKLLKNKRLEQVKHLKRDLAQLLESGQDQTARIRVEHVVREEKTVAAYDLIEIYCELIVARLPIIESQKNCPIDLKEAISSVIFAAPRCADLPELMDVRKHFTAKYGKEFVSAAIELRPECGVSRLLVEKLSAKAPDGPTKIKILSAIAEEHNIKWDPESFSEKESKPPDDLLQNGPNTFEKASRVPVNPPYGQASLSLDDKGPPNVQVPYNNVQRNGVPKSFDEQKATSSPHFDYSNVANKGMSSGTPQTDVRPSGAGVQGMEFRDSYSADGSTFSPGRQNWNMEFKDATAAAQAAAESAERASMAARAAAELSSRGNISRQYSTESHEYSTHSMRDEAPQKYAGSTSQTFKPTELSNHGNIPTQYSTESHKSSTYGMRDEGPKTYVSSTSQNFQDAELSSHGNISRQYSTESHESSTYGARDEATQFYAGSTFQREHLTGDPVNILRHGSNSGIHHEWTDTEGTKQDYHGGVGNFYNSSGSFKSSAASFSGAPSANEHEKADLYYQRNSSEKWKTEHLGVSEVQFVNERHDSENSENVDYHEVRIRKQSSHASSRSHSSSFIDDHNAVSNLNGQESGPFVNDKSSFGRNTKETHSYDNASVVFDDSSSDNDGNNFDLEDDHKKHEHSLGFSSVVQQSSSQLSTNANSWSVRQNVESPRKSQNNQSHIFMEQNSAPIFSESLTRSPVPSQAEDLSVTFDNSDGPSSEGEEELEKPKLGGSVDLNKFTHEGSFDSHDAKKDISSKQFVEAMADIDPLEEPSLESGNELKFGNLTGGLRNKGYRRPPYSRIHQGSASSSREAAQDTSSMIEQSSPAVDFPVSLGSHSQQAYDGKDSAEENRRPSTRASAAHDVSSDGDPDELPKQAFGSGILEKYNNKEDILGNKNSSSRVSLPIFGSGNSDSEEDIPKTTSMSHSRNKGFSRRTKVSLPNTESRSNIKTSVFSAASVTRDSAEDYNSSMRPLVTRNSAEHYNSSLRPSVTRNSAEDYNSSLRPSATRNSADENYSSSSSHAAQPLPQTRPQKRDSDQGQNYDQHGRMEQAATKPVSNTRKSSLDGSLRSSEKQIPSVSDSSESLKTSSGEGSFKEKPSHVHPKLPDFDTFTAHFQALRKNRQ</sequence>
<organism evidence="3 4">
    <name type="scientific">Rubroshorea leprosula</name>
    <dbReference type="NCBI Taxonomy" id="152421"/>
    <lineage>
        <taxon>Eukaryota</taxon>
        <taxon>Viridiplantae</taxon>
        <taxon>Streptophyta</taxon>
        <taxon>Embryophyta</taxon>
        <taxon>Tracheophyta</taxon>
        <taxon>Spermatophyta</taxon>
        <taxon>Magnoliopsida</taxon>
        <taxon>eudicotyledons</taxon>
        <taxon>Gunneridae</taxon>
        <taxon>Pentapetalae</taxon>
        <taxon>rosids</taxon>
        <taxon>malvids</taxon>
        <taxon>Malvales</taxon>
        <taxon>Dipterocarpaceae</taxon>
        <taxon>Rubroshorea</taxon>
    </lineage>
</organism>
<dbReference type="FunFam" id="1.20.1260.60:FF:000003">
    <property type="entry name" value="IST1-like protein isoform A"/>
    <property type="match status" value="1"/>
</dbReference>
<feature type="compositionally biased region" description="Low complexity" evidence="2">
    <location>
        <begin position="620"/>
        <end position="638"/>
    </location>
</feature>
<feature type="compositionally biased region" description="Basic residues" evidence="2">
    <location>
        <begin position="936"/>
        <end position="946"/>
    </location>
</feature>
<dbReference type="AlphaFoldDB" id="A0AAV5JB96"/>
<feature type="region of interest" description="Disordered" evidence="2">
    <location>
        <begin position="422"/>
        <end position="442"/>
    </location>
</feature>
<evidence type="ECO:0000256" key="2">
    <source>
        <dbReference type="SAM" id="MobiDB-lite"/>
    </source>
</evidence>
<feature type="region of interest" description="Disordered" evidence="2">
    <location>
        <begin position="177"/>
        <end position="226"/>
    </location>
</feature>
<accession>A0AAV5JB96</accession>
<dbReference type="Pfam" id="PF03398">
    <property type="entry name" value="Ist1"/>
    <property type="match status" value="1"/>
</dbReference>
<evidence type="ECO:0000313" key="4">
    <source>
        <dbReference type="Proteomes" id="UP001054252"/>
    </source>
</evidence>
<feature type="compositionally biased region" description="Basic and acidic residues" evidence="2">
    <location>
        <begin position="177"/>
        <end position="191"/>
    </location>
</feature>
<feature type="region of interest" description="Disordered" evidence="2">
    <location>
        <begin position="334"/>
        <end position="410"/>
    </location>
</feature>
<dbReference type="EMBL" id="BPVZ01000035">
    <property type="protein sequence ID" value="GKV11888.1"/>
    <property type="molecule type" value="Genomic_DNA"/>
</dbReference>